<dbReference type="GO" id="GO:0016491">
    <property type="term" value="F:oxidoreductase activity"/>
    <property type="evidence" value="ECO:0007669"/>
    <property type="project" value="InterPro"/>
</dbReference>
<dbReference type="SUPFAM" id="SSF55424">
    <property type="entry name" value="FAD/NAD-linked reductases, dimerisation (C-terminal) domain"/>
    <property type="match status" value="1"/>
</dbReference>
<dbReference type="Gene3D" id="3.50.50.60">
    <property type="entry name" value="FAD/NAD(P)-binding domain"/>
    <property type="match status" value="2"/>
</dbReference>
<dbReference type="PANTHER" id="PTHR43755:SF1">
    <property type="entry name" value="FAD-DEPENDENT PYRIDINE NUCLEOTIDE-DISULPHIDE OXIDOREDUCTASE"/>
    <property type="match status" value="1"/>
</dbReference>
<evidence type="ECO:0000259" key="1">
    <source>
        <dbReference type="Pfam" id="PF09242"/>
    </source>
</evidence>
<evidence type="ECO:0000313" key="3">
    <source>
        <dbReference type="EMBL" id="VAW63527.1"/>
    </source>
</evidence>
<dbReference type="InterPro" id="IPR015323">
    <property type="entry name" value="FlavoCytC_S_DH_flav-bd"/>
</dbReference>
<dbReference type="Pfam" id="PF09242">
    <property type="entry name" value="FCSD-flav_bind"/>
    <property type="match status" value="1"/>
</dbReference>
<feature type="non-terminal residue" evidence="3">
    <location>
        <position position="1"/>
    </location>
</feature>
<sequence length="298" mass="32008">GYDSLVLSPGVSFRWGEIENNDEASASIFPHAWKAGEQTILLAKQLQAMPDGGTFIISVPSGDFRAPPAPYERASLSAYYLKKNKPKSKILILDSSDNFEEKALFQKAWKKLYPDMIEWVAGNAGGKISRIDTRNKQVFAGSTAYKGDVINVIPPQQAGTIAIKAGLTNKNGWCDVKHPSFESAKAKSIYIIGDACVAGDMKKLGHAANSQAKICAAAIVSSLHGFEMPEPVYSSSVYSVLSPKYAISSANVFRLKAGSISKVSGGPGDLNASKKSHKKEAAFAKGWYKSITSDMFSG</sequence>
<dbReference type="InterPro" id="IPR052541">
    <property type="entry name" value="SQRD"/>
</dbReference>
<dbReference type="PANTHER" id="PTHR43755">
    <property type="match status" value="1"/>
</dbReference>
<feature type="domain" description="Sulfide dehydrogenase [flavocytochrome c] flavoprotein chain central" evidence="2">
    <location>
        <begin position="39"/>
        <end position="154"/>
    </location>
</feature>
<dbReference type="Gene3D" id="3.90.760.10">
    <property type="entry name" value="Flavocytochrome c sulphide dehydrogenase, flavin-binding domain"/>
    <property type="match status" value="1"/>
</dbReference>
<feature type="domain" description="Flavocytochrome c sulphide dehydrogenase flavin-binding" evidence="1">
    <location>
        <begin position="229"/>
        <end position="296"/>
    </location>
</feature>
<gene>
    <name evidence="3" type="ORF">MNBD_GAMMA10-939</name>
</gene>
<dbReference type="SUPFAM" id="SSF51905">
    <property type="entry name" value="FAD/NAD(P)-binding domain"/>
    <property type="match status" value="2"/>
</dbReference>
<dbReference type="Pfam" id="PF21706">
    <property type="entry name" value="FCSD_central"/>
    <property type="match status" value="1"/>
</dbReference>
<dbReference type="InterPro" id="IPR016156">
    <property type="entry name" value="FAD/NAD-linked_Rdtase_dimer_sf"/>
</dbReference>
<dbReference type="InterPro" id="IPR049386">
    <property type="entry name" value="FCSD_central"/>
</dbReference>
<organism evidence="3">
    <name type="scientific">hydrothermal vent metagenome</name>
    <dbReference type="NCBI Taxonomy" id="652676"/>
    <lineage>
        <taxon>unclassified sequences</taxon>
        <taxon>metagenomes</taxon>
        <taxon>ecological metagenomes</taxon>
    </lineage>
</organism>
<protein>
    <submittedName>
        <fullName evidence="3">Flavocytochrome c:sulfide dehydrogenase</fullName>
    </submittedName>
</protein>
<dbReference type="InterPro" id="IPR036188">
    <property type="entry name" value="FAD/NAD-bd_sf"/>
</dbReference>
<dbReference type="EMBL" id="UOFJ01000108">
    <property type="protein sequence ID" value="VAW63527.1"/>
    <property type="molecule type" value="Genomic_DNA"/>
</dbReference>
<dbReference type="GO" id="GO:0050660">
    <property type="term" value="F:flavin adenine dinucleotide binding"/>
    <property type="evidence" value="ECO:0007669"/>
    <property type="project" value="InterPro"/>
</dbReference>
<dbReference type="AlphaFoldDB" id="A0A3B0XK62"/>
<accession>A0A3B0XK62</accession>
<dbReference type="FunFam" id="3.50.50.60:FF:000234">
    <property type="entry name" value="Flavocytochrome C sulfide dehydrogenase"/>
    <property type="match status" value="1"/>
</dbReference>
<evidence type="ECO:0000259" key="2">
    <source>
        <dbReference type="Pfam" id="PF21706"/>
    </source>
</evidence>
<proteinExistence type="predicted"/>
<reference evidence="3" key="1">
    <citation type="submission" date="2018-06" db="EMBL/GenBank/DDBJ databases">
        <authorList>
            <person name="Zhirakovskaya E."/>
        </authorList>
    </citation>
    <scope>NUCLEOTIDE SEQUENCE</scope>
</reference>
<name>A0A3B0XK62_9ZZZZ</name>
<dbReference type="InterPro" id="IPR037092">
    <property type="entry name" value="FlavoCytC_S_DH_flav-bd_sf"/>
</dbReference>